<dbReference type="OrthoDB" id="9803420at2"/>
<comment type="cofactor">
    <cofactor evidence="2">
        <name>Mg(2+)</name>
        <dbReference type="ChEBI" id="CHEBI:18420"/>
    </cofactor>
</comment>
<comment type="function">
    <text evidence="3 14 16">Endonuclease that specifically degrades the RNA of RNA-DNA hybrids.</text>
</comment>
<evidence type="ECO:0000256" key="12">
    <source>
        <dbReference type="ARBA" id="ARBA00022801"/>
    </source>
</evidence>
<feature type="binding site" evidence="14 15">
    <location>
        <position position="77"/>
    </location>
    <ligand>
        <name>a divalent metal cation</name>
        <dbReference type="ChEBI" id="CHEBI:60240"/>
    </ligand>
</feature>
<dbReference type="HAMAP" id="MF_00052_B">
    <property type="entry name" value="RNase_HII_B"/>
    <property type="match status" value="1"/>
</dbReference>
<dbReference type="NCBIfam" id="NF000595">
    <property type="entry name" value="PRK00015.1-3"/>
    <property type="match status" value="1"/>
</dbReference>
<evidence type="ECO:0000256" key="3">
    <source>
        <dbReference type="ARBA" id="ARBA00004065"/>
    </source>
</evidence>
<comment type="cofactor">
    <cofactor evidence="14 15">
        <name>Mn(2+)</name>
        <dbReference type="ChEBI" id="CHEBI:29035"/>
    </cofactor>
    <cofactor evidence="14 15">
        <name>Mg(2+)</name>
        <dbReference type="ChEBI" id="CHEBI:18420"/>
    </cofactor>
    <text evidence="14 15">Manganese or magnesium. Binds 1 divalent metal ion per monomer in the absence of substrate. May bind a second metal ion after substrate binding.</text>
</comment>
<evidence type="ECO:0000256" key="9">
    <source>
        <dbReference type="ARBA" id="ARBA00022722"/>
    </source>
</evidence>
<dbReference type="CDD" id="cd07182">
    <property type="entry name" value="RNase_HII_bacteria_HII_like"/>
    <property type="match status" value="1"/>
</dbReference>
<evidence type="ECO:0000256" key="7">
    <source>
        <dbReference type="ARBA" id="ARBA00019179"/>
    </source>
</evidence>
<comment type="caution">
    <text evidence="18">The sequence shown here is derived from an EMBL/GenBank/DDBJ whole genome shotgun (WGS) entry which is preliminary data.</text>
</comment>
<dbReference type="GO" id="GO:0005737">
    <property type="term" value="C:cytoplasm"/>
    <property type="evidence" value="ECO:0007669"/>
    <property type="project" value="UniProtKB-SubCell"/>
</dbReference>
<evidence type="ECO:0000256" key="6">
    <source>
        <dbReference type="ARBA" id="ARBA00012180"/>
    </source>
</evidence>
<organism evidence="18 19">
    <name type="scientific">Bhargavaea cecembensis</name>
    <dbReference type="NCBI Taxonomy" id="394098"/>
    <lineage>
        <taxon>Bacteria</taxon>
        <taxon>Bacillati</taxon>
        <taxon>Bacillota</taxon>
        <taxon>Bacilli</taxon>
        <taxon>Bacillales</taxon>
        <taxon>Caryophanaceae</taxon>
        <taxon>Bhargavaea</taxon>
    </lineage>
</organism>
<dbReference type="PANTHER" id="PTHR10954">
    <property type="entry name" value="RIBONUCLEASE H2 SUBUNIT A"/>
    <property type="match status" value="1"/>
</dbReference>
<feature type="binding site" evidence="14 15">
    <location>
        <position position="170"/>
    </location>
    <ligand>
        <name>a divalent metal cation</name>
        <dbReference type="ChEBI" id="CHEBI:60240"/>
    </ligand>
</feature>
<keyword evidence="8 14" id="KW-0963">Cytoplasm</keyword>
<evidence type="ECO:0000256" key="11">
    <source>
        <dbReference type="ARBA" id="ARBA00022759"/>
    </source>
</evidence>
<dbReference type="GO" id="GO:0003723">
    <property type="term" value="F:RNA binding"/>
    <property type="evidence" value="ECO:0007669"/>
    <property type="project" value="UniProtKB-UniRule"/>
</dbReference>
<comment type="catalytic activity">
    <reaction evidence="1 14 15 16">
        <text>Endonucleolytic cleavage to 5'-phosphomonoester.</text>
        <dbReference type="EC" id="3.1.26.4"/>
    </reaction>
</comment>
<name>A0A163F9F9_9BACL</name>
<gene>
    <name evidence="14" type="primary">rnhB</name>
    <name evidence="18" type="ORF">AV656_04430</name>
</gene>
<keyword evidence="12 14" id="KW-0378">Hydrolase</keyword>
<dbReference type="GO" id="GO:0006298">
    <property type="term" value="P:mismatch repair"/>
    <property type="evidence" value="ECO:0007669"/>
    <property type="project" value="TreeGrafter"/>
</dbReference>
<evidence type="ECO:0000313" key="19">
    <source>
        <dbReference type="Proteomes" id="UP000076490"/>
    </source>
</evidence>
<dbReference type="InterPro" id="IPR001352">
    <property type="entry name" value="RNase_HII/HIII"/>
</dbReference>
<proteinExistence type="inferred from homology"/>
<evidence type="ECO:0000256" key="4">
    <source>
        <dbReference type="ARBA" id="ARBA00004496"/>
    </source>
</evidence>
<dbReference type="Proteomes" id="UP000076490">
    <property type="component" value="Unassembled WGS sequence"/>
</dbReference>
<dbReference type="InterPro" id="IPR012337">
    <property type="entry name" value="RNaseH-like_sf"/>
</dbReference>
<reference evidence="18 19" key="1">
    <citation type="submission" date="2016-01" db="EMBL/GenBank/DDBJ databases">
        <title>Whole genome sequencing of Bhargavaea cecembensis T14.</title>
        <authorList>
            <person name="Hong K.W."/>
        </authorList>
    </citation>
    <scope>NUCLEOTIDE SEQUENCE [LARGE SCALE GENOMIC DNA]</scope>
    <source>
        <strain evidence="18 19">T14</strain>
    </source>
</reference>
<accession>A0A163F9F9</accession>
<protein>
    <recommendedName>
        <fullName evidence="7 14">Ribonuclease HII</fullName>
        <shortName evidence="14">RNase HII</shortName>
        <ecNumber evidence="6 14">3.1.26.4</ecNumber>
    </recommendedName>
</protein>
<dbReference type="AlphaFoldDB" id="A0A163F9F9"/>
<evidence type="ECO:0000256" key="15">
    <source>
        <dbReference type="PROSITE-ProRule" id="PRU01319"/>
    </source>
</evidence>
<comment type="subcellular location">
    <subcellularLocation>
        <location evidence="4 14">Cytoplasm</location>
    </subcellularLocation>
</comment>
<sequence>MAKMTISEVRAWLETAEAGDPFFRELRNDSRAGVRKLLAVHDRRQEKKRLEIERHLEKERFDDTFRSAKDSPVAGVDEAGRGPLAGPVVTAAVILPPSCPELAGLDDSKAMTREARERLAAAIRRYAVAWSVHIQPAAEIDRLNIYRATRESMERAVEGLTVRPEAVIADAMALQAEVPCHPVVKADALSLCVAAASVLAKTERDAYMDNLHKQYPAFGFDRHAGYGTPAHLEALKAHGPCPEHRKTFAPVAGFLVGTSEKPAQEKTIMDNL</sequence>
<keyword evidence="10 14" id="KW-0479">Metal-binding</keyword>
<dbReference type="GO" id="GO:0030145">
    <property type="term" value="F:manganese ion binding"/>
    <property type="evidence" value="ECO:0007669"/>
    <property type="project" value="UniProtKB-UniRule"/>
</dbReference>
<feature type="domain" description="RNase H type-2" evidence="17">
    <location>
        <begin position="71"/>
        <end position="260"/>
    </location>
</feature>
<evidence type="ECO:0000256" key="16">
    <source>
        <dbReference type="RuleBase" id="RU003515"/>
    </source>
</evidence>
<dbReference type="PANTHER" id="PTHR10954:SF18">
    <property type="entry name" value="RIBONUCLEASE HII"/>
    <property type="match status" value="1"/>
</dbReference>
<evidence type="ECO:0000256" key="10">
    <source>
        <dbReference type="ARBA" id="ARBA00022723"/>
    </source>
</evidence>
<dbReference type="GO" id="GO:0032299">
    <property type="term" value="C:ribonuclease H2 complex"/>
    <property type="evidence" value="ECO:0007669"/>
    <property type="project" value="TreeGrafter"/>
</dbReference>
<evidence type="ECO:0000256" key="13">
    <source>
        <dbReference type="ARBA" id="ARBA00023211"/>
    </source>
</evidence>
<dbReference type="InterPro" id="IPR024567">
    <property type="entry name" value="RNase_HII/HIII_dom"/>
</dbReference>
<keyword evidence="9 14" id="KW-0540">Nuclease</keyword>
<dbReference type="EMBL" id="LQNT01000009">
    <property type="protein sequence ID" value="KZE38176.1"/>
    <property type="molecule type" value="Genomic_DNA"/>
</dbReference>
<dbReference type="Gene3D" id="3.30.420.10">
    <property type="entry name" value="Ribonuclease H-like superfamily/Ribonuclease H"/>
    <property type="match status" value="1"/>
</dbReference>
<comment type="similarity">
    <text evidence="5 14 16">Belongs to the RNase HII family.</text>
</comment>
<feature type="binding site" evidence="14 15">
    <location>
        <position position="78"/>
    </location>
    <ligand>
        <name>a divalent metal cation</name>
        <dbReference type="ChEBI" id="CHEBI:60240"/>
    </ligand>
</feature>
<dbReference type="InterPro" id="IPR022898">
    <property type="entry name" value="RNase_HII"/>
</dbReference>
<dbReference type="GO" id="GO:0004523">
    <property type="term" value="F:RNA-DNA hybrid ribonuclease activity"/>
    <property type="evidence" value="ECO:0007669"/>
    <property type="project" value="UniProtKB-UniRule"/>
</dbReference>
<dbReference type="Pfam" id="PF01351">
    <property type="entry name" value="RNase_HII"/>
    <property type="match status" value="1"/>
</dbReference>
<dbReference type="GO" id="GO:0043137">
    <property type="term" value="P:DNA replication, removal of RNA primer"/>
    <property type="evidence" value="ECO:0007669"/>
    <property type="project" value="TreeGrafter"/>
</dbReference>
<dbReference type="InterPro" id="IPR036397">
    <property type="entry name" value="RNaseH_sf"/>
</dbReference>
<dbReference type="NCBIfam" id="NF000594">
    <property type="entry name" value="PRK00015.1-1"/>
    <property type="match status" value="1"/>
</dbReference>
<evidence type="ECO:0000313" key="18">
    <source>
        <dbReference type="EMBL" id="KZE38176.1"/>
    </source>
</evidence>
<dbReference type="SUPFAM" id="SSF53098">
    <property type="entry name" value="Ribonuclease H-like"/>
    <property type="match status" value="1"/>
</dbReference>
<evidence type="ECO:0000256" key="2">
    <source>
        <dbReference type="ARBA" id="ARBA00001946"/>
    </source>
</evidence>
<keyword evidence="11 14" id="KW-0255">Endonuclease</keyword>
<dbReference type="EC" id="3.1.26.4" evidence="6 14"/>
<evidence type="ECO:0000256" key="1">
    <source>
        <dbReference type="ARBA" id="ARBA00000077"/>
    </source>
</evidence>
<evidence type="ECO:0000256" key="5">
    <source>
        <dbReference type="ARBA" id="ARBA00007383"/>
    </source>
</evidence>
<evidence type="ECO:0000256" key="14">
    <source>
        <dbReference type="HAMAP-Rule" id="MF_00052"/>
    </source>
</evidence>
<dbReference type="PROSITE" id="PS51975">
    <property type="entry name" value="RNASE_H_2"/>
    <property type="match status" value="1"/>
</dbReference>
<keyword evidence="13 14" id="KW-0464">Manganese</keyword>
<evidence type="ECO:0000259" key="17">
    <source>
        <dbReference type="PROSITE" id="PS51975"/>
    </source>
</evidence>
<evidence type="ECO:0000256" key="8">
    <source>
        <dbReference type="ARBA" id="ARBA00022490"/>
    </source>
</evidence>